<keyword evidence="7 14" id="KW-0812">Transmembrane</keyword>
<dbReference type="RefSeq" id="WP_166254750.1">
    <property type="nucleotide sequence ID" value="NZ_JAAMOW010000004.1"/>
</dbReference>
<dbReference type="Pfam" id="PF02386">
    <property type="entry name" value="TrkH"/>
    <property type="match status" value="1"/>
</dbReference>
<evidence type="ECO:0000256" key="2">
    <source>
        <dbReference type="ARBA" id="ARBA00009137"/>
    </source>
</evidence>
<feature type="transmembrane region" description="Helical" evidence="14">
    <location>
        <begin position="198"/>
        <end position="219"/>
    </location>
</feature>
<organism evidence="15 16">
    <name type="scientific">Solimonas terrae</name>
    <dbReference type="NCBI Taxonomy" id="1396819"/>
    <lineage>
        <taxon>Bacteria</taxon>
        <taxon>Pseudomonadati</taxon>
        <taxon>Pseudomonadota</taxon>
        <taxon>Gammaproteobacteria</taxon>
        <taxon>Nevskiales</taxon>
        <taxon>Nevskiaceae</taxon>
        <taxon>Solimonas</taxon>
    </lineage>
</organism>
<keyword evidence="9 14" id="KW-1133">Transmembrane helix</keyword>
<keyword evidence="5 12" id="KW-0997">Cell inner membrane</keyword>
<dbReference type="InterPro" id="IPR003445">
    <property type="entry name" value="Cat_transpt"/>
</dbReference>
<feature type="transmembrane region" description="Helical" evidence="14">
    <location>
        <begin position="292"/>
        <end position="312"/>
    </location>
</feature>
<evidence type="ECO:0000256" key="8">
    <source>
        <dbReference type="ARBA" id="ARBA00022958"/>
    </source>
</evidence>
<evidence type="ECO:0000256" key="7">
    <source>
        <dbReference type="ARBA" id="ARBA00022692"/>
    </source>
</evidence>
<keyword evidence="13" id="KW-0479">Metal-binding</keyword>
<evidence type="ECO:0000256" key="10">
    <source>
        <dbReference type="ARBA" id="ARBA00023065"/>
    </source>
</evidence>
<keyword evidence="10 12" id="KW-0406">Ion transport</keyword>
<feature type="binding site" evidence="13">
    <location>
        <position position="237"/>
    </location>
    <ligand>
        <name>K(+)</name>
        <dbReference type="ChEBI" id="CHEBI:29103"/>
    </ligand>
</feature>
<feature type="transmembrane region" description="Helical" evidence="14">
    <location>
        <begin position="152"/>
        <end position="177"/>
    </location>
</feature>
<evidence type="ECO:0000313" key="15">
    <source>
        <dbReference type="EMBL" id="NGY04747.1"/>
    </source>
</evidence>
<keyword evidence="8 12" id="KW-0630">Potassium</keyword>
<evidence type="ECO:0000256" key="3">
    <source>
        <dbReference type="ARBA" id="ARBA00022448"/>
    </source>
</evidence>
<feature type="transmembrane region" description="Helical" evidence="14">
    <location>
        <begin position="472"/>
        <end position="497"/>
    </location>
</feature>
<evidence type="ECO:0000256" key="14">
    <source>
        <dbReference type="SAM" id="Phobius"/>
    </source>
</evidence>
<keyword evidence="4 12" id="KW-1003">Cell membrane</keyword>
<feature type="transmembrane region" description="Helical" evidence="14">
    <location>
        <begin position="20"/>
        <end position="42"/>
    </location>
</feature>
<accession>A0A6M2BRY1</accession>
<keyword evidence="6 12" id="KW-0633">Potassium transport</keyword>
<dbReference type="GO" id="GO:0005886">
    <property type="term" value="C:plasma membrane"/>
    <property type="evidence" value="ECO:0007669"/>
    <property type="project" value="UniProtKB-SubCell"/>
</dbReference>
<comment type="subcellular location">
    <subcellularLocation>
        <location evidence="1 12">Cell inner membrane</location>
        <topology evidence="1 12">Multi-pass membrane protein</topology>
    </subcellularLocation>
</comment>
<evidence type="ECO:0000256" key="12">
    <source>
        <dbReference type="PIRNR" id="PIRNR006247"/>
    </source>
</evidence>
<evidence type="ECO:0000256" key="5">
    <source>
        <dbReference type="ARBA" id="ARBA00022519"/>
    </source>
</evidence>
<feature type="binding site" evidence="13">
    <location>
        <position position="127"/>
    </location>
    <ligand>
        <name>K(+)</name>
        <dbReference type="ChEBI" id="CHEBI:29103"/>
    </ligand>
</feature>
<gene>
    <name evidence="15" type="ORF">G7Y85_08220</name>
</gene>
<dbReference type="EMBL" id="JAAMOW010000004">
    <property type="protein sequence ID" value="NGY04747.1"/>
    <property type="molecule type" value="Genomic_DNA"/>
</dbReference>
<keyword evidence="16" id="KW-1185">Reference proteome</keyword>
<evidence type="ECO:0000256" key="6">
    <source>
        <dbReference type="ARBA" id="ARBA00022538"/>
    </source>
</evidence>
<feature type="binding site" evidence="13">
    <location>
        <position position="126"/>
    </location>
    <ligand>
        <name>K(+)</name>
        <dbReference type="ChEBI" id="CHEBI:29103"/>
    </ligand>
</feature>
<dbReference type="InterPro" id="IPR004772">
    <property type="entry name" value="TrkH"/>
</dbReference>
<comment type="similarity">
    <text evidence="2 12">Belongs to the TrkH potassium transport family.</text>
</comment>
<feature type="binding site" evidence="13">
    <location>
        <position position="335"/>
    </location>
    <ligand>
        <name>K(+)</name>
        <dbReference type="ChEBI" id="CHEBI:29103"/>
    </ligand>
</feature>
<feature type="transmembrane region" description="Helical" evidence="14">
    <location>
        <begin position="347"/>
        <end position="370"/>
    </location>
</feature>
<evidence type="ECO:0000256" key="4">
    <source>
        <dbReference type="ARBA" id="ARBA00022475"/>
    </source>
</evidence>
<evidence type="ECO:0000256" key="13">
    <source>
        <dbReference type="PIRSR" id="PIRSR006247-1"/>
    </source>
</evidence>
<feature type="binding site" evidence="13">
    <location>
        <position position="451"/>
    </location>
    <ligand>
        <name>K(+)</name>
        <dbReference type="ChEBI" id="CHEBI:29103"/>
    </ligand>
</feature>
<comment type="caution">
    <text evidence="15">The sequence shown here is derived from an EMBL/GenBank/DDBJ whole genome shotgun (WGS) entry which is preliminary data.</text>
</comment>
<comment type="function">
    <text evidence="12">Low-affinity potassium transport system. Interacts with Trk system potassium uptake protein TrkA.</text>
</comment>
<keyword evidence="11 12" id="KW-0472">Membrane</keyword>
<dbReference type="PIRSF" id="PIRSF006247">
    <property type="entry name" value="TrkH"/>
    <property type="match status" value="1"/>
</dbReference>
<dbReference type="AlphaFoldDB" id="A0A6M2BRY1"/>
<proteinExistence type="inferred from homology"/>
<dbReference type="GO" id="GO:0015379">
    <property type="term" value="F:potassium:chloride symporter activity"/>
    <property type="evidence" value="ECO:0007669"/>
    <property type="project" value="InterPro"/>
</dbReference>
<evidence type="ECO:0000256" key="1">
    <source>
        <dbReference type="ARBA" id="ARBA00004429"/>
    </source>
</evidence>
<evidence type="ECO:0000256" key="11">
    <source>
        <dbReference type="ARBA" id="ARBA00023136"/>
    </source>
</evidence>
<evidence type="ECO:0000313" key="16">
    <source>
        <dbReference type="Proteomes" id="UP000472676"/>
    </source>
</evidence>
<feature type="transmembrane region" description="Helical" evidence="14">
    <location>
        <begin position="409"/>
        <end position="433"/>
    </location>
</feature>
<keyword evidence="3 12" id="KW-0813">Transport</keyword>
<feature type="transmembrane region" description="Helical" evidence="14">
    <location>
        <begin position="248"/>
        <end position="271"/>
    </location>
</feature>
<evidence type="ECO:0000256" key="9">
    <source>
        <dbReference type="ARBA" id="ARBA00022989"/>
    </source>
</evidence>
<feature type="transmembrane region" description="Helical" evidence="14">
    <location>
        <begin position="54"/>
        <end position="72"/>
    </location>
</feature>
<sequence>MRLSLTHSVPLQQPRRRFAAVQRITGILLMCFSTTMLPPILVDLWYGGGTASSFLESMGLSLSVGALVWWPVRRHRGDLKMRDGFLVVVLFWAVLSAFGAVPLLVTHVGWHSYTEALFEAVSGLTTTGATTIAAGLDDMPRAILYYRSQLHWLGGMGIIVLAVAVLPMLGVGGMQLYKAETPGPMKDNKLTPRIMHSARALWAVYVVLTFACAVIFYALGMTPFDAICHAMSTLATGGFSTHDASIGYYHSLGIEIAAMVFMLVGASNFALHYLAWDGRSLALYWRNTEFRAFLAIYAVIGSVVCTTLYLYGGYADLGSAIRNGLFTVVAYGTSTGFAIANPSGWPLFAPLLVVLITFFGSCGGGTGGGVKVIRLVLFLKQAGRETRHLIHPNAEVPIKIENKLVPDTVVYAIGGFFSIYIGATILLTCIMIGTGLDALTALSAVAGAINNTGPGLNSVVANAAGISTFGKWVLIVAMLVGRLEVFTLLVIFTPAFWRR</sequence>
<name>A0A6M2BRY1_9GAMM</name>
<reference evidence="15 16" key="1">
    <citation type="journal article" date="2014" name="Int. J. Syst. Evol. Microbiol.">
        <title>Solimonas terrae sp. nov., isolated from soil.</title>
        <authorList>
            <person name="Kim S.J."/>
            <person name="Moon J.Y."/>
            <person name="Weon H.Y."/>
            <person name="Ahn J.H."/>
            <person name="Chen W.M."/>
            <person name="Kwon S.W."/>
        </authorList>
    </citation>
    <scope>NUCLEOTIDE SEQUENCE [LARGE SCALE GENOMIC DNA]</scope>
    <source>
        <strain evidence="15 16">KIS83-12</strain>
    </source>
</reference>
<dbReference type="PANTHER" id="PTHR32024:SF2">
    <property type="entry name" value="TRK SYSTEM POTASSIUM UPTAKE PROTEIN TRKG-RELATED"/>
    <property type="match status" value="1"/>
</dbReference>
<dbReference type="Proteomes" id="UP000472676">
    <property type="component" value="Unassembled WGS sequence"/>
</dbReference>
<dbReference type="PANTHER" id="PTHR32024">
    <property type="entry name" value="TRK SYSTEM POTASSIUM UPTAKE PROTEIN TRKG-RELATED"/>
    <property type="match status" value="1"/>
</dbReference>
<feature type="transmembrane region" description="Helical" evidence="14">
    <location>
        <begin position="84"/>
        <end position="105"/>
    </location>
</feature>
<dbReference type="GO" id="GO:0046872">
    <property type="term" value="F:metal ion binding"/>
    <property type="evidence" value="ECO:0007669"/>
    <property type="project" value="UniProtKB-KW"/>
</dbReference>
<protein>
    <recommendedName>
        <fullName evidence="12">Trk system potassium uptake protein</fullName>
    </recommendedName>
</protein>